<keyword evidence="3" id="KW-1185">Reference proteome</keyword>
<gene>
    <name evidence="2" type="ORF">GNP93_05940</name>
</gene>
<dbReference type="Proteomes" id="UP000450917">
    <property type="component" value="Unassembled WGS sequence"/>
</dbReference>
<feature type="transmembrane region" description="Helical" evidence="1">
    <location>
        <begin position="214"/>
        <end position="241"/>
    </location>
</feature>
<proteinExistence type="predicted"/>
<feature type="transmembrane region" description="Helical" evidence="1">
    <location>
        <begin position="170"/>
        <end position="186"/>
    </location>
</feature>
<name>A0A7X2Z8J2_9BACL</name>
<accession>A0A7X2Z8J2</accession>
<dbReference type="InterPro" id="IPR002798">
    <property type="entry name" value="SpoIIM-like"/>
</dbReference>
<comment type="caution">
    <text evidence="2">The sequence shown here is derived from an EMBL/GenBank/DDBJ whole genome shotgun (WGS) entry which is preliminary data.</text>
</comment>
<evidence type="ECO:0000256" key="1">
    <source>
        <dbReference type="SAM" id="Phobius"/>
    </source>
</evidence>
<dbReference type="EMBL" id="WNZX01000003">
    <property type="protein sequence ID" value="MUG70217.1"/>
    <property type="molecule type" value="Genomic_DNA"/>
</dbReference>
<dbReference type="PANTHER" id="PTHR35337">
    <property type="entry name" value="SLR1478 PROTEIN"/>
    <property type="match status" value="1"/>
</dbReference>
<evidence type="ECO:0000313" key="3">
    <source>
        <dbReference type="Proteomes" id="UP000450917"/>
    </source>
</evidence>
<feature type="transmembrane region" description="Helical" evidence="1">
    <location>
        <begin position="106"/>
        <end position="126"/>
    </location>
</feature>
<organism evidence="2 3">
    <name type="scientific">Paenibacillus validus</name>
    <dbReference type="NCBI Taxonomy" id="44253"/>
    <lineage>
        <taxon>Bacteria</taxon>
        <taxon>Bacillati</taxon>
        <taxon>Bacillota</taxon>
        <taxon>Bacilli</taxon>
        <taxon>Bacillales</taxon>
        <taxon>Paenibacillaceae</taxon>
        <taxon>Paenibacillus</taxon>
    </lineage>
</organism>
<dbReference type="Pfam" id="PF01944">
    <property type="entry name" value="SpoIIM"/>
    <property type="match status" value="1"/>
</dbReference>
<evidence type="ECO:0000313" key="2">
    <source>
        <dbReference type="EMBL" id="MUG70217.1"/>
    </source>
</evidence>
<keyword evidence="1" id="KW-1133">Transmembrane helix</keyword>
<feature type="transmembrane region" description="Helical" evidence="1">
    <location>
        <begin position="262"/>
        <end position="283"/>
    </location>
</feature>
<keyword evidence="1" id="KW-0812">Transmembrane</keyword>
<dbReference type="AlphaFoldDB" id="A0A7X2Z8J2"/>
<dbReference type="RefSeq" id="WP_155614237.1">
    <property type="nucleotide sequence ID" value="NZ_WNZX01000003.1"/>
</dbReference>
<sequence>MDIQYFIREHKPVWSELEQLLEPFERSKRTVQAMQIDRLTLLYKTASAHLAFAQTYYPGDEIVPFLNQLVSRAHQALFAGQRQPAGRLADFFKRQFIGFVLERRRFIAAALLLFIIGGLSGFLAVWSDPLNLYTVIPAQIAESINPHQVGRGHDDLQSAVMSSTIMTNNIRVAVLAFVSGITFGLLTVYLLLYNGLLIGALTAVFWQSGNSYRFWAYILPHGIIELAAIFIAGGAGLYMGYRMINPGPYTRKYMFLRSVKESALLLVGTIPLFVIAGIIEGYITPSGLSLEAKYAFAGLTLLALAVYVLYGIANGRKLLLDETSHGLHAPDVQPEPKRSPV</sequence>
<keyword evidence="1" id="KW-0472">Membrane</keyword>
<protein>
    <submittedName>
        <fullName evidence="2">Stage II sporulation protein M</fullName>
    </submittedName>
</protein>
<reference evidence="2 3" key="1">
    <citation type="submission" date="2019-11" db="EMBL/GenBank/DDBJ databases">
        <title>Draft genome sequences of five Paenibacillus species of dairy origin.</title>
        <authorList>
            <person name="Olajide A.M."/>
            <person name="Chen S."/>
            <person name="Lapointe G."/>
        </authorList>
    </citation>
    <scope>NUCLEOTIDE SEQUENCE [LARGE SCALE GENOMIC DNA]</scope>
    <source>
        <strain evidence="2 3">2CS3</strain>
    </source>
</reference>
<dbReference type="PANTHER" id="PTHR35337:SF1">
    <property type="entry name" value="SLR1478 PROTEIN"/>
    <property type="match status" value="1"/>
</dbReference>
<feature type="transmembrane region" description="Helical" evidence="1">
    <location>
        <begin position="295"/>
        <end position="313"/>
    </location>
</feature>